<evidence type="ECO:0000256" key="2">
    <source>
        <dbReference type="ARBA" id="ARBA00022475"/>
    </source>
</evidence>
<dbReference type="GO" id="GO:0044341">
    <property type="term" value="P:sodium-dependent phosphate transport"/>
    <property type="evidence" value="ECO:0007669"/>
    <property type="project" value="InterPro"/>
</dbReference>
<dbReference type="PANTHER" id="PTHR10010:SF46">
    <property type="entry name" value="SODIUM-DEPENDENT PHOSPHATE TRANSPORT PROTEIN 2B"/>
    <property type="match status" value="1"/>
</dbReference>
<keyword evidence="3 6" id="KW-0812">Transmembrane</keyword>
<dbReference type="EMBL" id="JAAIYP010000038">
    <property type="protein sequence ID" value="NFV80664.1"/>
    <property type="molecule type" value="Genomic_DNA"/>
</dbReference>
<protein>
    <submittedName>
        <fullName evidence="7">Na/Pi cotransporter family protein</fullName>
    </submittedName>
</protein>
<dbReference type="InterPro" id="IPR003841">
    <property type="entry name" value="Na/Pi_transpt"/>
</dbReference>
<evidence type="ECO:0000256" key="6">
    <source>
        <dbReference type="SAM" id="Phobius"/>
    </source>
</evidence>
<feature type="transmembrane region" description="Helical" evidence="6">
    <location>
        <begin position="95"/>
        <end position="120"/>
    </location>
</feature>
<keyword evidence="8" id="KW-1185">Reference proteome</keyword>
<keyword evidence="4 6" id="KW-1133">Transmembrane helix</keyword>
<dbReference type="GO" id="GO:0005886">
    <property type="term" value="C:plasma membrane"/>
    <property type="evidence" value="ECO:0007669"/>
    <property type="project" value="UniProtKB-SubCell"/>
</dbReference>
<feature type="transmembrane region" description="Helical" evidence="6">
    <location>
        <begin position="132"/>
        <end position="149"/>
    </location>
</feature>
<dbReference type="NCBIfam" id="NF037997">
    <property type="entry name" value="Na_Pi_symport"/>
    <property type="match status" value="1"/>
</dbReference>
<keyword evidence="2" id="KW-1003">Cell membrane</keyword>
<dbReference type="GO" id="GO:0005436">
    <property type="term" value="F:sodium:phosphate symporter activity"/>
    <property type="evidence" value="ECO:0007669"/>
    <property type="project" value="InterPro"/>
</dbReference>
<gene>
    <name evidence="7" type="ORF">G4223_11150</name>
</gene>
<accession>A0A7C9QU65</accession>
<feature type="transmembrane region" description="Helical" evidence="6">
    <location>
        <begin position="161"/>
        <end position="183"/>
    </location>
</feature>
<dbReference type="AlphaFoldDB" id="A0A7C9QU65"/>
<feature type="transmembrane region" description="Helical" evidence="6">
    <location>
        <begin position="240"/>
        <end position="264"/>
    </location>
</feature>
<dbReference type="PANTHER" id="PTHR10010">
    <property type="entry name" value="SOLUTE CARRIER FAMILY 34 SODIUM PHOSPHATE , MEMBER 2-RELATED"/>
    <property type="match status" value="1"/>
</dbReference>
<feature type="transmembrane region" description="Helical" evidence="6">
    <location>
        <begin position="284"/>
        <end position="310"/>
    </location>
</feature>
<sequence>METALLILAGLGFFFIGVKHLGSNLTHIAGPRLRKVVQRATANGFLAAVLGSLVGMLTQSTNAITFIVIGLVNSGTLAVRSALPVIAWANVGTSVLVFLATISIHDAILVMVVLTGFAYYRGVEGTPRWRHMVGALLGLALLFVGLEWVRDGSTSLRGSETLRDILLLAEHSPWLAFVLGALLTPLVQTAKTVSTITVALISAGLLGVDHAVLVVMGANFGSCVNVLFMSSNIRGRGRQLSIYQALLKVAGVAATLPLIVLWVVEGVSPEQLLAWFDVPPHVQVAIVYLVLQVAAIVVLAPIQGWVILWLDRLSPITVQEKLARPKFIFDGAWRAPETAATLVVREQHRQMSYLPGYLEPYREDSEVQDPLPAASLHSANALVMREIDDCLKRSLERAETARTVNELGNLQNRGTLIGQLQDDLLDFAKLLEAARERKVEHRMIGHLVEATHALVSLAAAAMGPECDFDTLDMLKRLTGDRPELMDRVRKSLAGGGNDTVEAQEMLFNATMLFKRIVWEMRQLLSLLDADGERSSEAAGK</sequence>
<dbReference type="Proteomes" id="UP000480684">
    <property type="component" value="Unassembled WGS sequence"/>
</dbReference>
<comment type="subcellular location">
    <subcellularLocation>
        <location evidence="1">Cell membrane</location>
        <topology evidence="1">Multi-pass membrane protein</topology>
    </subcellularLocation>
</comment>
<organism evidence="7 8">
    <name type="scientific">Magnetospirillum aberrantis SpK</name>
    <dbReference type="NCBI Taxonomy" id="908842"/>
    <lineage>
        <taxon>Bacteria</taxon>
        <taxon>Pseudomonadati</taxon>
        <taxon>Pseudomonadota</taxon>
        <taxon>Alphaproteobacteria</taxon>
        <taxon>Rhodospirillales</taxon>
        <taxon>Rhodospirillaceae</taxon>
        <taxon>Magnetospirillum</taxon>
    </lineage>
</organism>
<evidence type="ECO:0000256" key="3">
    <source>
        <dbReference type="ARBA" id="ARBA00022692"/>
    </source>
</evidence>
<keyword evidence="5 6" id="KW-0472">Membrane</keyword>
<dbReference type="RefSeq" id="WP_163679334.1">
    <property type="nucleotide sequence ID" value="NZ_JAAIYP010000038.1"/>
</dbReference>
<feature type="transmembrane region" description="Helical" evidence="6">
    <location>
        <begin position="195"/>
        <end position="228"/>
    </location>
</feature>
<evidence type="ECO:0000256" key="5">
    <source>
        <dbReference type="ARBA" id="ARBA00023136"/>
    </source>
</evidence>
<evidence type="ECO:0000313" key="8">
    <source>
        <dbReference type="Proteomes" id="UP000480684"/>
    </source>
</evidence>
<evidence type="ECO:0000313" key="7">
    <source>
        <dbReference type="EMBL" id="NFV80664.1"/>
    </source>
</evidence>
<evidence type="ECO:0000256" key="1">
    <source>
        <dbReference type="ARBA" id="ARBA00004651"/>
    </source>
</evidence>
<feature type="transmembrane region" description="Helical" evidence="6">
    <location>
        <begin position="6"/>
        <end position="28"/>
    </location>
</feature>
<name>A0A7C9QU65_9PROT</name>
<evidence type="ECO:0000256" key="4">
    <source>
        <dbReference type="ARBA" id="ARBA00022989"/>
    </source>
</evidence>
<reference evidence="7 8" key="1">
    <citation type="submission" date="2020-02" db="EMBL/GenBank/DDBJ databases">
        <authorList>
            <person name="Dziuba M."/>
            <person name="Kuznetsov B."/>
            <person name="Mardanov A."/>
            <person name="Ravin N."/>
            <person name="Grouzdev D."/>
        </authorList>
    </citation>
    <scope>NUCLEOTIDE SEQUENCE [LARGE SCALE GENOMIC DNA]</scope>
    <source>
        <strain evidence="7 8">SpK</strain>
    </source>
</reference>
<comment type="caution">
    <text evidence="7">The sequence shown here is derived from an EMBL/GenBank/DDBJ whole genome shotgun (WGS) entry which is preliminary data.</text>
</comment>
<dbReference type="Pfam" id="PF02690">
    <property type="entry name" value="Na_Pi_cotrans"/>
    <property type="match status" value="2"/>
</dbReference>
<proteinExistence type="predicted"/>